<reference evidence="3 4" key="1">
    <citation type="journal article" date="2013" name="Environ. Microbiol.">
        <title>Complete genome, catabolic sub-proteomes and key-metabolites of Desulfobacula toluolica Tol2, a marine, aromatic compound-degrading, sulfate-reducing bacterium.</title>
        <authorList>
            <person name="Wohlbrand L."/>
            <person name="Jacob J.H."/>
            <person name="Kube M."/>
            <person name="Mussmann M."/>
            <person name="Jarling R."/>
            <person name="Beck A."/>
            <person name="Amann R."/>
            <person name="Wilkes H."/>
            <person name="Reinhardt R."/>
            <person name="Rabus R."/>
        </authorList>
    </citation>
    <scope>NUCLEOTIDE SEQUENCE [LARGE SCALE GENOMIC DNA]</scope>
    <source>
        <strain evidence="4">DSM 7467 / Tol2</strain>
    </source>
</reference>
<protein>
    <submittedName>
        <fullName evidence="3">NAD-dependent epimerase/dehydratase</fullName>
    </submittedName>
</protein>
<sequence>MVESHKKYLITGGCGFIGVTVIHQLLKNFPDVSIRIMDNLSGGTAEDLKAVTDFALVKLDEIGPMKHPGVELVVADICDANAAKVVAQGAEVIIHLAANTGVQPSINDPVADMRANVEGTVNMLEAARECRVRSFVLASSGAPIGEATPPLNEKAVCRPISPYGASKLAGEAYLSAYSGSFGLNTVALRFSNVYGPFSRRKGSVVAKFLRQALAGEPWILNGGGEQTRDFIYSEDLAHAVIKAAYLTSGAELFQIATGVETSVLEMANMLSPFIEAQMGNCPKIEIGPPLIGDVARNFADISHVKNVLGWTPQTSLKSGLIKTIEWFVEYA</sequence>
<proteinExistence type="inferred from homology"/>
<dbReference type="RefSeq" id="WP_014956341.1">
    <property type="nucleotide sequence ID" value="NC_018645.1"/>
</dbReference>
<evidence type="ECO:0000313" key="3">
    <source>
        <dbReference type="EMBL" id="CCK78989.1"/>
    </source>
</evidence>
<dbReference type="OrthoDB" id="9769113at2"/>
<dbReference type="SUPFAM" id="SSF51735">
    <property type="entry name" value="NAD(P)-binding Rossmann-fold domains"/>
    <property type="match status" value="1"/>
</dbReference>
<dbReference type="PATRIC" id="fig|651182.5.peg.982"/>
<dbReference type="Gene3D" id="3.90.25.10">
    <property type="entry name" value="UDP-galactose 4-epimerase, domain 1"/>
    <property type="match status" value="1"/>
</dbReference>
<dbReference type="InterPro" id="IPR036291">
    <property type="entry name" value="NAD(P)-bd_dom_sf"/>
</dbReference>
<dbReference type="Gene3D" id="3.40.50.720">
    <property type="entry name" value="NAD(P)-binding Rossmann-like Domain"/>
    <property type="match status" value="1"/>
</dbReference>
<dbReference type="Pfam" id="PF01370">
    <property type="entry name" value="Epimerase"/>
    <property type="match status" value="1"/>
</dbReference>
<dbReference type="InterPro" id="IPR001509">
    <property type="entry name" value="Epimerase_deHydtase"/>
</dbReference>
<comment type="similarity">
    <text evidence="1">Belongs to the NAD(P)-dependent epimerase/dehydratase family.</text>
</comment>
<dbReference type="Proteomes" id="UP000007347">
    <property type="component" value="Chromosome"/>
</dbReference>
<feature type="domain" description="NAD-dependent epimerase/dehydratase" evidence="2">
    <location>
        <begin position="9"/>
        <end position="244"/>
    </location>
</feature>
<dbReference type="EMBL" id="FO203503">
    <property type="protein sequence ID" value="CCK78989.1"/>
    <property type="molecule type" value="Genomic_DNA"/>
</dbReference>
<dbReference type="PANTHER" id="PTHR43000">
    <property type="entry name" value="DTDP-D-GLUCOSE 4,6-DEHYDRATASE-RELATED"/>
    <property type="match status" value="1"/>
</dbReference>
<gene>
    <name evidence="3" type="ordered locus">TOL2_C08210</name>
</gene>
<evidence type="ECO:0000313" key="4">
    <source>
        <dbReference type="Proteomes" id="UP000007347"/>
    </source>
</evidence>
<keyword evidence="4" id="KW-1185">Reference proteome</keyword>
<dbReference type="STRING" id="651182.TOL2_C08210"/>
<dbReference type="KEGG" id="dto:TOL2_C08210"/>
<name>K0N4F2_DESTT</name>
<evidence type="ECO:0000256" key="1">
    <source>
        <dbReference type="ARBA" id="ARBA00007637"/>
    </source>
</evidence>
<dbReference type="AlphaFoldDB" id="K0N4F2"/>
<evidence type="ECO:0000259" key="2">
    <source>
        <dbReference type="Pfam" id="PF01370"/>
    </source>
</evidence>
<accession>K0N4F2</accession>
<organism evidence="3 4">
    <name type="scientific">Desulfobacula toluolica (strain DSM 7467 / Tol2)</name>
    <dbReference type="NCBI Taxonomy" id="651182"/>
    <lineage>
        <taxon>Bacteria</taxon>
        <taxon>Pseudomonadati</taxon>
        <taxon>Thermodesulfobacteriota</taxon>
        <taxon>Desulfobacteria</taxon>
        <taxon>Desulfobacterales</taxon>
        <taxon>Desulfobacteraceae</taxon>
        <taxon>Desulfobacula</taxon>
    </lineage>
</organism>
<dbReference type="HOGENOM" id="CLU_007383_1_7_7"/>